<gene>
    <name evidence="1" type="ORF">LCGC14_1151020</name>
</gene>
<protein>
    <submittedName>
        <fullName evidence="1">Uncharacterized protein</fullName>
    </submittedName>
</protein>
<dbReference type="EMBL" id="LAZR01005533">
    <property type="protein sequence ID" value="KKM99125.1"/>
    <property type="molecule type" value="Genomic_DNA"/>
</dbReference>
<evidence type="ECO:0000313" key="1">
    <source>
        <dbReference type="EMBL" id="KKM99125.1"/>
    </source>
</evidence>
<reference evidence="1" key="1">
    <citation type="journal article" date="2015" name="Nature">
        <title>Complex archaea that bridge the gap between prokaryotes and eukaryotes.</title>
        <authorList>
            <person name="Spang A."/>
            <person name="Saw J.H."/>
            <person name="Jorgensen S.L."/>
            <person name="Zaremba-Niedzwiedzka K."/>
            <person name="Martijn J."/>
            <person name="Lind A.E."/>
            <person name="van Eijk R."/>
            <person name="Schleper C."/>
            <person name="Guy L."/>
            <person name="Ettema T.J."/>
        </authorList>
    </citation>
    <scope>NUCLEOTIDE SEQUENCE</scope>
</reference>
<accession>A0A0F9PDM2</accession>
<organism evidence="1">
    <name type="scientific">marine sediment metagenome</name>
    <dbReference type="NCBI Taxonomy" id="412755"/>
    <lineage>
        <taxon>unclassified sequences</taxon>
        <taxon>metagenomes</taxon>
        <taxon>ecological metagenomes</taxon>
    </lineage>
</organism>
<dbReference type="AlphaFoldDB" id="A0A0F9PDM2"/>
<comment type="caution">
    <text evidence="1">The sequence shown here is derived from an EMBL/GenBank/DDBJ whole genome shotgun (WGS) entry which is preliminary data.</text>
</comment>
<sequence length="665" mass="68880">MKKLLIILLFLACVIPCFGAFTQSITTRKTYKNSYRWTGRARDLMLDWAEEVEGRLLGTTAVEFTFFDPTDTEPGTSKGMMYMDESESKLRYYNGGSWVTIESGSACNSLDGAYDIGRTISVDAGSVILTATNAADNVVLALIQSDAGTTKGFTITNAGTGNTIDIQGQSSSNDIEGTDDSWAISSAGAFTGVVGTWTGDQTWTGSAANVIFDATDDELLIEDDAVLSFGDVADVTITWNQTNLLIEAATDNTGQIQLGATNAMDLKIVGSTNTDIALFDANPGILLLDSYPLALGDGDSILFGDTLGTGDFSITDTSDVLVITNVVDGTGTVGFGTAGAGIDVAFHGDAGSATATWDENQNTNGALVFNNADIELGDADLINFGDSDDFSMTATNQAFTFGSLTSDESSTYSFGADTDGDDVKMFGATTGEYWLWDAGADSILPVCGNALYTLTDAEADQFKVNATGATSDAVAINFETTDGKILLNADGGTGGDIELNSADDIILTTAGKLTITNGSEAMTVSGALTVAGTATFNGTIVGDGATTVVGTKAVETTDIDNEIVTIAQSGTVFNNSGDADGTTFTLPEASTALGCWYTFVVTETGQQIAIDLDGSDVFLHLSLGAGDKMTSSTLGDTITVSAVSATQWGIISVYPTAADWADGGA</sequence>
<proteinExistence type="predicted"/>
<name>A0A0F9PDM2_9ZZZZ</name>